<organism evidence="1 2">
    <name type="scientific">Alistipes onderdonkii subsp. vulgaris</name>
    <dbReference type="NCBI Taxonomy" id="2585117"/>
    <lineage>
        <taxon>Bacteria</taxon>
        <taxon>Pseudomonadati</taxon>
        <taxon>Bacteroidota</taxon>
        <taxon>Bacteroidia</taxon>
        <taxon>Bacteroidales</taxon>
        <taxon>Rikenellaceae</taxon>
        <taxon>Alistipes</taxon>
    </lineage>
</organism>
<name>A0ACA8QYY3_9BACT</name>
<protein>
    <submittedName>
        <fullName evidence="1">Uncharacterized protein</fullName>
    </submittedName>
</protein>
<evidence type="ECO:0000313" key="2">
    <source>
        <dbReference type="Proteomes" id="UP000317465"/>
    </source>
</evidence>
<dbReference type="Proteomes" id="UP000317465">
    <property type="component" value="Chromosome"/>
</dbReference>
<proteinExistence type="predicted"/>
<keyword evidence="2" id="KW-1185">Reference proteome</keyword>
<sequence length="160" mass="18270">MTTTIKKGQKVWWDDPVQGKSGEYDVLAVDHTRNIVQIGDGEQTFELSPEHLEITCPVSEEDRQQVDKLKEHYRTLGKQGLELIRDIVSRFDEEEFSVEGYSVPVCDEDRDPCYVYGFSVKDGKLCASLDYDSGDIREVPVDSLRIGEIFDAFCELIENL</sequence>
<gene>
    <name evidence="1" type="ORF">A5CPYCFAH4_20840</name>
</gene>
<dbReference type="EMBL" id="AP019737">
    <property type="protein sequence ID" value="BBL09860.1"/>
    <property type="molecule type" value="Genomic_DNA"/>
</dbReference>
<evidence type="ECO:0000313" key="1">
    <source>
        <dbReference type="EMBL" id="BBL09860.1"/>
    </source>
</evidence>
<reference evidence="1 2" key="1">
    <citation type="journal article" date="2020" name="Int. J. Syst. Evol. Microbiol.">
        <title>Alistipes communis sp. nov., Alistipes dispar sp. nov. and Alistipes onderdonkii subsp. vulgaris subsp. nov., isolated from human faeces, and creation of Alistipes onderdonkii subsp. onderdonkii subsp. nov.</title>
        <authorList>
            <person name="Sakamoto M."/>
            <person name="Ikeyama N."/>
            <person name="Ogata Y."/>
            <person name="Suda W."/>
            <person name="Iino T."/>
            <person name="Hattori M."/>
            <person name="Ohkuma M."/>
        </authorList>
    </citation>
    <scope>NUCLEOTIDE SEQUENCE [LARGE SCALE GENOMIC DNA]</scope>
    <source>
        <strain evidence="1 2">5CPYCFAH4</strain>
    </source>
</reference>
<accession>A0ACA8QYY3</accession>